<dbReference type="Proteomes" id="UP000306196">
    <property type="component" value="Unassembled WGS sequence"/>
</dbReference>
<sequence length="404" mass="43185">MPKKSIRDIDVTGKRCLVRVDFNVPLDDKDGTMVITDDTRIKGTLTTLNYLLEKGARVILASHLGRPKGKPDPKQSLKPVAARLEELIGRPVAFADDCVGESAKEKALALKDGEILLLENTRFHAGEEKNDAELAKGMADLAEIFVNDAFGSAHRAHSSTAGVADYLPAVSGLLMESELAYLHDELENPERPFVVILGGAKVNDKIAVINRLLEKADTVIIGGGMAYTFMKIVNGISIGKSLYKPDWEPIAQAALDKAKERGVKLLIPVDSMITDAFDFDAKKLGNTKFTSPGESIPDDWEGVDIGPETVKLFSDEIAKAKTVIWNGPMGVFEIKESSKGTFDVAEAIAANQAAKTIIGGGDSVKAVKKAGVSDKVTFISTGGGASLELLEGKELPGVAALQDK</sequence>
<comment type="similarity">
    <text evidence="3 12 15">Belongs to the phosphoglycerate kinase family.</text>
</comment>
<evidence type="ECO:0000256" key="6">
    <source>
        <dbReference type="ARBA" id="ARBA00016471"/>
    </source>
</evidence>
<comment type="subunit">
    <text evidence="4 12">Monomer.</text>
</comment>
<dbReference type="InterPro" id="IPR036043">
    <property type="entry name" value="Phosphoglycerate_kinase_sf"/>
</dbReference>
<feature type="binding site" evidence="12">
    <location>
        <position position="122"/>
    </location>
    <ligand>
        <name>substrate</name>
    </ligand>
</feature>
<feature type="binding site" evidence="12">
    <location>
        <position position="40"/>
    </location>
    <ligand>
        <name>substrate</name>
    </ligand>
</feature>
<dbReference type="UniPathway" id="UPA00109">
    <property type="reaction ID" value="UER00185"/>
</dbReference>
<feature type="binding site" evidence="12 13">
    <location>
        <begin position="21"/>
        <end position="23"/>
    </location>
    <ligand>
        <name>substrate</name>
    </ligand>
</feature>
<dbReference type="GO" id="GO:0043531">
    <property type="term" value="F:ADP binding"/>
    <property type="evidence" value="ECO:0007669"/>
    <property type="project" value="TreeGrafter"/>
</dbReference>
<dbReference type="Gene3D" id="3.40.50.1260">
    <property type="entry name" value="Phosphoglycerate kinase, N-terminal domain"/>
    <property type="match status" value="2"/>
</dbReference>
<feature type="binding site" evidence="12">
    <location>
        <position position="155"/>
    </location>
    <ligand>
        <name>substrate</name>
    </ligand>
</feature>
<protein>
    <recommendedName>
        <fullName evidence="6 12">Phosphoglycerate kinase</fullName>
        <ecNumber evidence="5 12">2.7.2.3</ecNumber>
    </recommendedName>
</protein>
<dbReference type="GO" id="GO:0005524">
    <property type="term" value="F:ATP binding"/>
    <property type="evidence" value="ECO:0007669"/>
    <property type="project" value="UniProtKB-KW"/>
</dbReference>
<evidence type="ECO:0000256" key="12">
    <source>
        <dbReference type="HAMAP-Rule" id="MF_00145"/>
    </source>
</evidence>
<gene>
    <name evidence="12" type="primary">pgk</name>
    <name evidence="16" type="ORF">FEM03_08900</name>
</gene>
<feature type="binding site" evidence="12">
    <location>
        <position position="302"/>
    </location>
    <ligand>
        <name>ATP</name>
        <dbReference type="ChEBI" id="CHEBI:30616"/>
    </ligand>
</feature>
<dbReference type="EC" id="2.7.2.3" evidence="5 12"/>
<dbReference type="InterPro" id="IPR015824">
    <property type="entry name" value="Phosphoglycerate_kinase_N"/>
</dbReference>
<keyword evidence="8 12" id="KW-0547">Nucleotide-binding</keyword>
<dbReference type="FunFam" id="3.40.50.1260:FF:000006">
    <property type="entry name" value="Phosphoglycerate kinase"/>
    <property type="match status" value="1"/>
</dbReference>
<feature type="binding site" evidence="12 13">
    <location>
        <begin position="63"/>
        <end position="66"/>
    </location>
    <ligand>
        <name>substrate</name>
    </ligand>
</feature>
<dbReference type="HAMAP" id="MF_00145">
    <property type="entry name" value="Phosphoglyc_kinase"/>
    <property type="match status" value="1"/>
</dbReference>
<dbReference type="Pfam" id="PF00162">
    <property type="entry name" value="PGK"/>
    <property type="match status" value="1"/>
</dbReference>
<evidence type="ECO:0000256" key="3">
    <source>
        <dbReference type="ARBA" id="ARBA00008982"/>
    </source>
</evidence>
<dbReference type="RefSeq" id="WP_138085852.1">
    <property type="nucleotide sequence ID" value="NZ_VAUV01000006.1"/>
</dbReference>
<evidence type="ECO:0000313" key="16">
    <source>
        <dbReference type="EMBL" id="TLD71023.1"/>
    </source>
</evidence>
<evidence type="ECO:0000256" key="2">
    <source>
        <dbReference type="ARBA" id="ARBA00004838"/>
    </source>
</evidence>
<dbReference type="PRINTS" id="PR00477">
    <property type="entry name" value="PHGLYCKINASE"/>
</dbReference>
<dbReference type="GO" id="GO:0005829">
    <property type="term" value="C:cytosol"/>
    <property type="evidence" value="ECO:0007669"/>
    <property type="project" value="TreeGrafter"/>
</dbReference>
<dbReference type="CDD" id="cd00318">
    <property type="entry name" value="Phosphoglycerate_kinase"/>
    <property type="match status" value="1"/>
</dbReference>
<dbReference type="PANTHER" id="PTHR11406">
    <property type="entry name" value="PHOSPHOGLYCERATE KINASE"/>
    <property type="match status" value="1"/>
</dbReference>
<name>A0A5R8KFF9_9BACT</name>
<keyword evidence="17" id="KW-1185">Reference proteome</keyword>
<organism evidence="16 17">
    <name type="scientific">Phragmitibacter flavus</name>
    <dbReference type="NCBI Taxonomy" id="2576071"/>
    <lineage>
        <taxon>Bacteria</taxon>
        <taxon>Pseudomonadati</taxon>
        <taxon>Verrucomicrobiota</taxon>
        <taxon>Verrucomicrobiia</taxon>
        <taxon>Verrucomicrobiales</taxon>
        <taxon>Verrucomicrobiaceae</taxon>
        <taxon>Phragmitibacter</taxon>
    </lineage>
</organism>
<evidence type="ECO:0000256" key="11">
    <source>
        <dbReference type="ARBA" id="ARBA00023152"/>
    </source>
</evidence>
<keyword evidence="7 12" id="KW-0808">Transferase</keyword>
<dbReference type="GO" id="GO:0006094">
    <property type="term" value="P:gluconeogenesis"/>
    <property type="evidence" value="ECO:0007669"/>
    <property type="project" value="TreeGrafter"/>
</dbReference>
<evidence type="ECO:0000256" key="14">
    <source>
        <dbReference type="PIRSR" id="PIRSR000724-2"/>
    </source>
</evidence>
<dbReference type="EMBL" id="VAUV01000006">
    <property type="protein sequence ID" value="TLD71023.1"/>
    <property type="molecule type" value="Genomic_DNA"/>
</dbReference>
<evidence type="ECO:0000256" key="1">
    <source>
        <dbReference type="ARBA" id="ARBA00000642"/>
    </source>
</evidence>
<evidence type="ECO:0000256" key="9">
    <source>
        <dbReference type="ARBA" id="ARBA00022777"/>
    </source>
</evidence>
<dbReference type="OrthoDB" id="9808460at2"/>
<comment type="catalytic activity">
    <reaction evidence="1 12 15">
        <text>(2R)-3-phosphoglycerate + ATP = (2R)-3-phospho-glyceroyl phosphate + ADP</text>
        <dbReference type="Rhea" id="RHEA:14801"/>
        <dbReference type="ChEBI" id="CHEBI:30616"/>
        <dbReference type="ChEBI" id="CHEBI:57604"/>
        <dbReference type="ChEBI" id="CHEBI:58272"/>
        <dbReference type="ChEBI" id="CHEBI:456216"/>
        <dbReference type="EC" id="2.7.2.3"/>
    </reaction>
</comment>
<reference evidence="16 17" key="1">
    <citation type="submission" date="2019-05" db="EMBL/GenBank/DDBJ databases">
        <title>Verrucobacter flavum gen. nov., sp. nov. a new member of the family Verrucomicrobiaceae.</title>
        <authorList>
            <person name="Szuroczki S."/>
            <person name="Abbaszade G."/>
            <person name="Szabo A."/>
            <person name="Felfoldi T."/>
            <person name="Schumann P."/>
            <person name="Boka K."/>
            <person name="Keki Z."/>
            <person name="Toumi M."/>
            <person name="Toth E."/>
        </authorList>
    </citation>
    <scope>NUCLEOTIDE SEQUENCE [LARGE SCALE GENOMIC DNA]</scope>
    <source>
        <strain evidence="16 17">MG-N-17</strain>
    </source>
</reference>
<keyword evidence="9 12" id="KW-0418">Kinase</keyword>
<evidence type="ECO:0000256" key="10">
    <source>
        <dbReference type="ARBA" id="ARBA00022840"/>
    </source>
</evidence>
<proteinExistence type="inferred from homology"/>
<feature type="binding site" evidence="13">
    <location>
        <position position="122"/>
    </location>
    <ligand>
        <name>(2R)-3-phosphoglycerate</name>
        <dbReference type="ChEBI" id="CHEBI:58272"/>
    </ligand>
</feature>
<dbReference type="PANTHER" id="PTHR11406:SF23">
    <property type="entry name" value="PHOSPHOGLYCERATE KINASE 1, CHLOROPLASTIC-RELATED"/>
    <property type="match status" value="1"/>
</dbReference>
<evidence type="ECO:0000256" key="15">
    <source>
        <dbReference type="RuleBase" id="RU000532"/>
    </source>
</evidence>
<comment type="caution">
    <text evidence="16">The sequence shown here is derived from an EMBL/GenBank/DDBJ whole genome shotgun (WGS) entry which is preliminary data.</text>
</comment>
<keyword evidence="10 12" id="KW-0067">ATP-binding</keyword>
<dbReference type="AlphaFoldDB" id="A0A5R8KFF9"/>
<evidence type="ECO:0000256" key="8">
    <source>
        <dbReference type="ARBA" id="ARBA00022741"/>
    </source>
</evidence>
<keyword evidence="12" id="KW-0963">Cytoplasm</keyword>
<evidence type="ECO:0000313" key="17">
    <source>
        <dbReference type="Proteomes" id="UP000306196"/>
    </source>
</evidence>
<comment type="pathway">
    <text evidence="2 12">Carbohydrate degradation; glycolysis; pyruvate from D-glyceraldehyde 3-phosphate: step 2/5.</text>
</comment>
<dbReference type="InterPro" id="IPR001576">
    <property type="entry name" value="Phosphoglycerate_kinase"/>
</dbReference>
<dbReference type="SUPFAM" id="SSF53748">
    <property type="entry name" value="Phosphoglycerate kinase"/>
    <property type="match status" value="1"/>
</dbReference>
<keyword evidence="11 12" id="KW-0324">Glycolysis</keyword>
<feature type="binding site" evidence="12 14">
    <location>
        <begin position="360"/>
        <end position="363"/>
    </location>
    <ligand>
        <name>ATP</name>
        <dbReference type="ChEBI" id="CHEBI:30616"/>
    </ligand>
</feature>
<feature type="binding site" evidence="13">
    <location>
        <position position="155"/>
    </location>
    <ligand>
        <name>(2R)-3-phosphoglycerate</name>
        <dbReference type="ChEBI" id="CHEBI:58272"/>
    </ligand>
</feature>
<feature type="binding site" evidence="12 14">
    <location>
        <position position="333"/>
    </location>
    <ligand>
        <name>ATP</name>
        <dbReference type="ChEBI" id="CHEBI:30616"/>
    </ligand>
</feature>
<dbReference type="GO" id="GO:0006096">
    <property type="term" value="P:glycolytic process"/>
    <property type="evidence" value="ECO:0007669"/>
    <property type="project" value="UniProtKB-UniRule"/>
</dbReference>
<evidence type="ECO:0000256" key="4">
    <source>
        <dbReference type="ARBA" id="ARBA00011245"/>
    </source>
</evidence>
<dbReference type="GO" id="GO:0004618">
    <property type="term" value="F:phosphoglycerate kinase activity"/>
    <property type="evidence" value="ECO:0007669"/>
    <property type="project" value="UniProtKB-UniRule"/>
</dbReference>
<dbReference type="FunFam" id="3.40.50.1260:FF:000003">
    <property type="entry name" value="Phosphoglycerate kinase"/>
    <property type="match status" value="1"/>
</dbReference>
<evidence type="ECO:0000256" key="7">
    <source>
        <dbReference type="ARBA" id="ARBA00022679"/>
    </source>
</evidence>
<evidence type="ECO:0000256" key="13">
    <source>
        <dbReference type="PIRSR" id="PIRSR000724-1"/>
    </source>
</evidence>
<dbReference type="PIRSF" id="PIRSF000724">
    <property type="entry name" value="Pgk"/>
    <property type="match status" value="1"/>
</dbReference>
<evidence type="ECO:0000256" key="5">
    <source>
        <dbReference type="ARBA" id="ARBA00013061"/>
    </source>
</evidence>
<comment type="subcellular location">
    <subcellularLocation>
        <location evidence="12">Cytoplasm</location>
    </subcellularLocation>
</comment>
<accession>A0A5R8KFF9</accession>
<feature type="binding site" evidence="12 14">
    <location>
        <position position="205"/>
    </location>
    <ligand>
        <name>ATP</name>
        <dbReference type="ChEBI" id="CHEBI:30616"/>
    </ligand>
</feature>
<feature type="binding site" evidence="13">
    <location>
        <position position="40"/>
    </location>
    <ligand>
        <name>(2R)-3-phosphoglycerate</name>
        <dbReference type="ChEBI" id="CHEBI:58272"/>
    </ligand>
</feature>